<dbReference type="InterPro" id="IPR045761">
    <property type="entry name" value="ODP_dom"/>
</dbReference>
<proteinExistence type="predicted"/>
<dbReference type="PANTHER" id="PTHR43041:SF1">
    <property type="entry name" value="METALLO-BETA-LACTAMASE DOMAIN-CONTAINING PROTEIN"/>
    <property type="match status" value="1"/>
</dbReference>
<dbReference type="AlphaFoldDB" id="A0A0F0CVQ1"/>
<dbReference type="Pfam" id="PF19583">
    <property type="entry name" value="ODP"/>
    <property type="match status" value="1"/>
</dbReference>
<dbReference type="Gene3D" id="3.60.15.10">
    <property type="entry name" value="Ribonuclease Z/Hydroxyacylglutathione hydrolase-like"/>
    <property type="match status" value="1"/>
</dbReference>
<dbReference type="InterPro" id="IPR036866">
    <property type="entry name" value="RibonucZ/Hydroxyglut_hydro"/>
</dbReference>
<accession>A0A0F0CVQ1</accession>
<keyword evidence="3" id="KW-1185">Reference proteome</keyword>
<protein>
    <submittedName>
        <fullName evidence="2">Metallo-beta-lactamase family protein</fullName>
    </submittedName>
</protein>
<evidence type="ECO:0000259" key="1">
    <source>
        <dbReference type="SMART" id="SM00849"/>
    </source>
</evidence>
<reference evidence="2 3" key="1">
    <citation type="submission" date="2015-02" db="EMBL/GenBank/DDBJ databases">
        <title>Single-cell genomics of uncultivated deep-branching MTB reveals a conserved set of magnetosome genes.</title>
        <authorList>
            <person name="Kolinko S."/>
            <person name="Richter M."/>
            <person name="Glockner F.O."/>
            <person name="Brachmann A."/>
            <person name="Schuler D."/>
        </authorList>
    </citation>
    <scope>NUCLEOTIDE SEQUENCE [LARGE SCALE GENOMIC DNA]</scope>
    <source>
        <strain evidence="2">SKK-01</strain>
    </source>
</reference>
<comment type="caution">
    <text evidence="2">The sequence shown here is derived from an EMBL/GenBank/DDBJ whole genome shotgun (WGS) entry which is preliminary data.</text>
</comment>
<dbReference type="InterPro" id="IPR001279">
    <property type="entry name" value="Metallo-B-lactamas"/>
</dbReference>
<name>A0A0F0CVQ1_9BACT</name>
<sequence>MEVVLYDDKGHKYVLIGFADSKDENSIPSNQYLITQGKTAALLDPGGFGLFPVLISRVLKHTAIENIEAIILSHQDPDVNGGLNIWEEITKAKIYISRLWTRFLPHYELKGAANIVPVEDEGAEIHLSSNLTLKIIPAHFLHSPGHINVYDPVAKILFSGDIGASVLPCSNNQLFVEDFDAFLPCIEGFHKRYMSSNKALRMWIKAIENLDINIIAPQHGYLYKGETIDKFIKWLYDLKCGVDIL</sequence>
<dbReference type="SMART" id="SM00849">
    <property type="entry name" value="Lactamase_B"/>
    <property type="match status" value="1"/>
</dbReference>
<gene>
    <name evidence="2" type="ORF">OMAG_000021</name>
</gene>
<evidence type="ECO:0000313" key="2">
    <source>
        <dbReference type="EMBL" id="KJJ86114.1"/>
    </source>
</evidence>
<dbReference type="PATRIC" id="fig|1609969.3.peg.35"/>
<evidence type="ECO:0000313" key="3">
    <source>
        <dbReference type="Proteomes" id="UP000033428"/>
    </source>
</evidence>
<dbReference type="CDD" id="cd07709">
    <property type="entry name" value="flavodiiron_proteins_MBL-fold"/>
    <property type="match status" value="1"/>
</dbReference>
<dbReference type="PANTHER" id="PTHR43041">
    <property type="entry name" value="HYDROLASE, METALLO-BETA-LACTAMASE SUPERFAMILY"/>
    <property type="match status" value="1"/>
</dbReference>
<dbReference type="Proteomes" id="UP000033428">
    <property type="component" value="Unassembled WGS sequence"/>
</dbReference>
<dbReference type="SUPFAM" id="SSF56281">
    <property type="entry name" value="Metallo-hydrolase/oxidoreductase"/>
    <property type="match status" value="1"/>
</dbReference>
<dbReference type="EMBL" id="JYNY01000009">
    <property type="protein sequence ID" value="KJJ86114.1"/>
    <property type="molecule type" value="Genomic_DNA"/>
</dbReference>
<feature type="domain" description="Metallo-beta-lactamase" evidence="1">
    <location>
        <begin position="28"/>
        <end position="219"/>
    </location>
</feature>
<organism evidence="2 3">
    <name type="scientific">Candidatus Omnitrophus magneticus</name>
    <dbReference type="NCBI Taxonomy" id="1609969"/>
    <lineage>
        <taxon>Bacteria</taxon>
        <taxon>Pseudomonadati</taxon>
        <taxon>Candidatus Omnitrophota</taxon>
        <taxon>Candidatus Omnitrophus</taxon>
    </lineage>
</organism>